<evidence type="ECO:0000313" key="4">
    <source>
        <dbReference type="Proteomes" id="UP001207605"/>
    </source>
</evidence>
<feature type="domain" description="DUF6591" evidence="2">
    <location>
        <begin position="40"/>
        <end position="128"/>
    </location>
</feature>
<sequence>MKKKLLVTLAVVLVLGGFAVGQGRAEETNNLTTDLSGYTEMSWPDTDMAHSIPTPASSTGSMYATEKTVVADVANTSEDSYNAYIEKCKNAGYDNNVVTEDGMYAADNGVYTLVLSMADDNVMNISMNVVE</sequence>
<dbReference type="InterPro" id="IPR046526">
    <property type="entry name" value="DUF6591"/>
</dbReference>
<evidence type="ECO:0000256" key="1">
    <source>
        <dbReference type="SAM" id="SignalP"/>
    </source>
</evidence>
<dbReference type="Proteomes" id="UP001207605">
    <property type="component" value="Unassembled WGS sequence"/>
</dbReference>
<evidence type="ECO:0000313" key="3">
    <source>
        <dbReference type="EMBL" id="MCU6698814.1"/>
    </source>
</evidence>
<name>A0ABT2S2K4_9FIRM</name>
<dbReference type="Pfam" id="PF20234">
    <property type="entry name" value="DUF6591"/>
    <property type="match status" value="1"/>
</dbReference>
<gene>
    <name evidence="3" type="ORF">OCV65_00970</name>
</gene>
<keyword evidence="1" id="KW-0732">Signal</keyword>
<proteinExistence type="predicted"/>
<feature type="signal peptide" evidence="1">
    <location>
        <begin position="1"/>
        <end position="25"/>
    </location>
</feature>
<organism evidence="3 4">
    <name type="scientific">Dorea ammoniilytica</name>
    <dbReference type="NCBI Taxonomy" id="2981788"/>
    <lineage>
        <taxon>Bacteria</taxon>
        <taxon>Bacillati</taxon>
        <taxon>Bacillota</taxon>
        <taxon>Clostridia</taxon>
        <taxon>Lachnospirales</taxon>
        <taxon>Lachnospiraceae</taxon>
        <taxon>Dorea</taxon>
    </lineage>
</organism>
<feature type="chain" id="PRO_5045956882" description="DUF6591 domain-containing protein" evidence="1">
    <location>
        <begin position="26"/>
        <end position="131"/>
    </location>
</feature>
<dbReference type="EMBL" id="JAOQJV010000001">
    <property type="protein sequence ID" value="MCU6698814.1"/>
    <property type="molecule type" value="Genomic_DNA"/>
</dbReference>
<accession>A0ABT2S2K4</accession>
<comment type="caution">
    <text evidence="3">The sequence shown here is derived from an EMBL/GenBank/DDBJ whole genome shotgun (WGS) entry which is preliminary data.</text>
</comment>
<reference evidence="3 4" key="1">
    <citation type="journal article" date="2021" name="ISME Commun">
        <title>Automated analysis of genomic sequences facilitates high-throughput and comprehensive description of bacteria.</title>
        <authorList>
            <person name="Hitch T.C.A."/>
        </authorList>
    </citation>
    <scope>NUCLEOTIDE SEQUENCE [LARGE SCALE GENOMIC DNA]</scope>
    <source>
        <strain evidence="3 4">Sanger_02</strain>
    </source>
</reference>
<protein>
    <recommendedName>
        <fullName evidence="2">DUF6591 domain-containing protein</fullName>
    </recommendedName>
</protein>
<keyword evidence="4" id="KW-1185">Reference proteome</keyword>
<evidence type="ECO:0000259" key="2">
    <source>
        <dbReference type="Pfam" id="PF20234"/>
    </source>
</evidence>
<dbReference type="RefSeq" id="WP_262580603.1">
    <property type="nucleotide sequence ID" value="NZ_JAOQJV010000001.1"/>
</dbReference>